<proteinExistence type="inferred from homology"/>
<dbReference type="EMBL" id="CP150096">
    <property type="protein sequence ID" value="WZN44552.1"/>
    <property type="molecule type" value="Genomic_DNA"/>
</dbReference>
<sequence>MPFYRHSFLILAAAFLSACDSNHEPPPPPPSEYRFTEIFTLPAMPVEDQGRSGTCWCFSTSSFLESEILRLTGDSVDLSEMYFVQNAYLLKGQNFILRQGTSRFTEGGSNHDPLFSMPVLGMMPESAYLGKNVGDSVFDHSKMYPELLDSMQIWADPGKKRTAAWKLGLPAILEKYMGKAPETFDYKGTKYSPSSFMAHHGIQPRDYVNITSFIHHPFYKPFILEIPANHLNGEFYNLPLDEYMAVINYALDSGFTLALDTDAIEPGFSPQYGVAMVAADPKNAETVAWKVQPEMADISQQYRQEEFENLRTVDDHNMHIVGKVKDQHGKVYFKVKNSWGEKSCINGFMYMSQPYIRLKSIYVMLHKNGLPADIRAKLGL</sequence>
<keyword evidence="1" id="KW-0378">Hydrolase</keyword>
<comment type="similarity">
    <text evidence="1">Belongs to the peptidase C1 family.</text>
</comment>
<organism evidence="3 4">
    <name type="scientific">Chitinophaga caseinilytica</name>
    <dbReference type="NCBI Taxonomy" id="2267521"/>
    <lineage>
        <taxon>Bacteria</taxon>
        <taxon>Pseudomonadati</taxon>
        <taxon>Bacteroidota</taxon>
        <taxon>Chitinophagia</taxon>
        <taxon>Chitinophagales</taxon>
        <taxon>Chitinophagaceae</taxon>
        <taxon>Chitinophaga</taxon>
    </lineage>
</organism>
<feature type="domain" description="Peptidase C1A papain C-terminal" evidence="2">
    <location>
        <begin position="44"/>
        <end position="84"/>
    </location>
</feature>
<dbReference type="Pfam" id="PF03051">
    <property type="entry name" value="Peptidase_C1_2"/>
    <property type="match status" value="1"/>
</dbReference>
<dbReference type="RefSeq" id="WP_341839332.1">
    <property type="nucleotide sequence ID" value="NZ_CP149792.1"/>
</dbReference>
<dbReference type="PIRSF" id="PIRSF005700">
    <property type="entry name" value="PepC"/>
    <property type="match status" value="1"/>
</dbReference>
<keyword evidence="4" id="KW-1185">Reference proteome</keyword>
<dbReference type="Pfam" id="PF00112">
    <property type="entry name" value="Peptidase_C1"/>
    <property type="match status" value="1"/>
</dbReference>
<evidence type="ECO:0000313" key="4">
    <source>
        <dbReference type="Proteomes" id="UP001449657"/>
    </source>
</evidence>
<dbReference type="InterPro" id="IPR004134">
    <property type="entry name" value="Peptidase_C1B"/>
</dbReference>
<keyword evidence="1" id="KW-0031">Aminopeptidase</keyword>
<reference evidence="3 4" key="1">
    <citation type="submission" date="2024-03" db="EMBL/GenBank/DDBJ databases">
        <title>Chitinophaga caseinilytica sp. nov., a casein hydrolysing bacterium isolated from forest soil.</title>
        <authorList>
            <person name="Lee D.S."/>
            <person name="Han D.M."/>
            <person name="Baek J.H."/>
            <person name="Choi D.G."/>
            <person name="Jeon J.H."/>
            <person name="Jeon C.O."/>
        </authorList>
    </citation>
    <scope>NUCLEOTIDE SEQUENCE [LARGE SCALE GENOMIC DNA]</scope>
    <source>
        <strain evidence="3 4">KACC 19118</strain>
    </source>
</reference>
<dbReference type="InterPro" id="IPR000169">
    <property type="entry name" value="Pept_cys_AS"/>
</dbReference>
<evidence type="ECO:0000259" key="2">
    <source>
        <dbReference type="Pfam" id="PF00112"/>
    </source>
</evidence>
<dbReference type="InterPro" id="IPR000668">
    <property type="entry name" value="Peptidase_C1A_C"/>
</dbReference>
<dbReference type="SUPFAM" id="SSF54001">
    <property type="entry name" value="Cysteine proteinases"/>
    <property type="match status" value="1"/>
</dbReference>
<keyword evidence="1" id="KW-0645">Protease</keyword>
<protein>
    <recommendedName>
        <fullName evidence="1">Aminopeptidase</fullName>
    </recommendedName>
</protein>
<evidence type="ECO:0000256" key="1">
    <source>
        <dbReference type="PIRNR" id="PIRNR005700"/>
    </source>
</evidence>
<dbReference type="InterPro" id="IPR038765">
    <property type="entry name" value="Papain-like_cys_pep_sf"/>
</dbReference>
<keyword evidence="1" id="KW-0788">Thiol protease</keyword>
<dbReference type="PROSITE" id="PS51257">
    <property type="entry name" value="PROKAR_LIPOPROTEIN"/>
    <property type="match status" value="1"/>
</dbReference>
<dbReference type="Proteomes" id="UP001449657">
    <property type="component" value="Chromosome"/>
</dbReference>
<dbReference type="PROSITE" id="PS00139">
    <property type="entry name" value="THIOL_PROTEASE_CYS"/>
    <property type="match status" value="1"/>
</dbReference>
<gene>
    <name evidence="3" type="ORF">WJU22_16785</name>
</gene>
<name>A0ABZ2YXP8_9BACT</name>
<evidence type="ECO:0000313" key="3">
    <source>
        <dbReference type="EMBL" id="WZN44552.1"/>
    </source>
</evidence>
<dbReference type="Gene3D" id="3.90.70.10">
    <property type="entry name" value="Cysteine proteinases"/>
    <property type="match status" value="1"/>
</dbReference>
<accession>A0ABZ2YXP8</accession>